<keyword evidence="1" id="KW-0175">Coiled coil</keyword>
<feature type="compositionally biased region" description="Basic and acidic residues" evidence="2">
    <location>
        <begin position="71"/>
        <end position="83"/>
    </location>
</feature>
<feature type="coiled-coil region" evidence="1">
    <location>
        <begin position="449"/>
        <end position="479"/>
    </location>
</feature>
<keyword evidence="4" id="KW-1185">Reference proteome</keyword>
<dbReference type="EMBL" id="LGRX02034293">
    <property type="protein sequence ID" value="KAK3238231.1"/>
    <property type="molecule type" value="Genomic_DNA"/>
</dbReference>
<feature type="region of interest" description="Disordered" evidence="2">
    <location>
        <begin position="21"/>
        <end position="118"/>
    </location>
</feature>
<name>A0AAE0BKH8_9CHLO</name>
<feature type="compositionally biased region" description="Gly residues" evidence="2">
    <location>
        <begin position="250"/>
        <end position="263"/>
    </location>
</feature>
<reference evidence="3 4" key="1">
    <citation type="journal article" date="2015" name="Genome Biol. Evol.">
        <title>Comparative Genomics of a Bacterivorous Green Alga Reveals Evolutionary Causalities and Consequences of Phago-Mixotrophic Mode of Nutrition.</title>
        <authorList>
            <person name="Burns J.A."/>
            <person name="Paasch A."/>
            <person name="Narechania A."/>
            <person name="Kim E."/>
        </authorList>
    </citation>
    <scope>NUCLEOTIDE SEQUENCE [LARGE SCALE GENOMIC DNA]</scope>
    <source>
        <strain evidence="3 4">PLY_AMNH</strain>
    </source>
</reference>
<organism evidence="3 4">
    <name type="scientific">Cymbomonas tetramitiformis</name>
    <dbReference type="NCBI Taxonomy" id="36881"/>
    <lineage>
        <taxon>Eukaryota</taxon>
        <taxon>Viridiplantae</taxon>
        <taxon>Chlorophyta</taxon>
        <taxon>Pyramimonadophyceae</taxon>
        <taxon>Pyramimonadales</taxon>
        <taxon>Pyramimonadaceae</taxon>
        <taxon>Cymbomonas</taxon>
    </lineage>
</organism>
<evidence type="ECO:0000256" key="2">
    <source>
        <dbReference type="SAM" id="MobiDB-lite"/>
    </source>
</evidence>
<accession>A0AAE0BKH8</accession>
<feature type="compositionally biased region" description="Basic and acidic residues" evidence="2">
    <location>
        <begin position="23"/>
        <end position="34"/>
    </location>
</feature>
<evidence type="ECO:0000313" key="3">
    <source>
        <dbReference type="EMBL" id="KAK3238231.1"/>
    </source>
</evidence>
<comment type="caution">
    <text evidence="3">The sequence shown here is derived from an EMBL/GenBank/DDBJ whole genome shotgun (WGS) entry which is preliminary data.</text>
</comment>
<feature type="region of interest" description="Disordered" evidence="2">
    <location>
        <begin position="187"/>
        <end position="293"/>
    </location>
</feature>
<dbReference type="AlphaFoldDB" id="A0AAE0BKH8"/>
<evidence type="ECO:0000313" key="4">
    <source>
        <dbReference type="Proteomes" id="UP001190700"/>
    </source>
</evidence>
<dbReference type="Proteomes" id="UP001190700">
    <property type="component" value="Unassembled WGS sequence"/>
</dbReference>
<sequence>RVEEEMRRQLERAQAALEELLAEEAKPKTSEGGKKAKQRKRLAAASERSEGSSCTFQPAAAMATRGAESAGEEHPSWRHEARGDAGASPLPAQTRDQAGSSDASAEGPQAQGGAGEAVTVTEASRALCADSSEGAACEGAEAEGVWKTAVGKQGSKAAWKRPSHLPGDAWAGCKDAVDGEAVGRVRGAGAASSKGCKRGTTTAGYAPKPAAIGKQTGDVKRSERGRAAQSEAAARRTSVANESLASAGSPGSGGRRAHGGGGASPEATSGSSLGGASRCGSAEAEDGEPPSWVARLKSPADRALCGEAIPAGTHRGAASSPAHHSPQGEAAPQGVKGRSAGALEDGRVASEPSTAALPEGRHVGPVSAAQAVYGSAERGAGAKDAAMGMRSLALGVPGTGAGEGMEGWEGAEAWWGERQNAAAQLAVHPWHALGMQLALLSFSQLELVEEFHESQLKVLGELKEQLNNELERGQRLEALRRQTENTL</sequence>
<evidence type="ECO:0000256" key="1">
    <source>
        <dbReference type="SAM" id="Coils"/>
    </source>
</evidence>
<feature type="region of interest" description="Disordered" evidence="2">
    <location>
        <begin position="311"/>
        <end position="365"/>
    </location>
</feature>
<feature type="compositionally biased region" description="Polar residues" evidence="2">
    <location>
        <begin position="94"/>
        <end position="103"/>
    </location>
</feature>
<proteinExistence type="predicted"/>
<feature type="non-terminal residue" evidence="3">
    <location>
        <position position="1"/>
    </location>
</feature>
<protein>
    <submittedName>
        <fullName evidence="3">Uncharacterized protein</fullName>
    </submittedName>
</protein>
<feature type="compositionally biased region" description="Basic and acidic residues" evidence="2">
    <location>
        <begin position="217"/>
        <end position="226"/>
    </location>
</feature>
<gene>
    <name evidence="3" type="ORF">CYMTET_51742</name>
</gene>